<accession>A0A504YX07</accession>
<dbReference type="Gene3D" id="2.130.10.10">
    <property type="entry name" value="YVTN repeat-like/Quinoprotein amine dehydrogenase"/>
    <property type="match status" value="1"/>
</dbReference>
<dbReference type="InterPro" id="IPR057854">
    <property type="entry name" value="TPR_WDR11"/>
</dbReference>
<dbReference type="SUPFAM" id="SSF50978">
    <property type="entry name" value="WD40 repeat-like"/>
    <property type="match status" value="2"/>
</dbReference>
<dbReference type="InterPro" id="IPR039694">
    <property type="entry name" value="WDR11"/>
</dbReference>
<comment type="caution">
    <text evidence="3">The sequence shown here is derived from an EMBL/GenBank/DDBJ whole genome shotgun (WGS) entry which is preliminary data.</text>
</comment>
<feature type="region of interest" description="Disordered" evidence="1">
    <location>
        <begin position="559"/>
        <end position="589"/>
    </location>
</feature>
<dbReference type="Proteomes" id="UP000316759">
    <property type="component" value="Unassembled WGS sequence"/>
</dbReference>
<evidence type="ECO:0000256" key="1">
    <source>
        <dbReference type="SAM" id="MobiDB-lite"/>
    </source>
</evidence>
<proteinExistence type="predicted"/>
<organism evidence="3 4">
    <name type="scientific">Fasciola gigantica</name>
    <name type="common">Giant liver fluke</name>
    <dbReference type="NCBI Taxonomy" id="46835"/>
    <lineage>
        <taxon>Eukaryota</taxon>
        <taxon>Metazoa</taxon>
        <taxon>Spiralia</taxon>
        <taxon>Lophotrochozoa</taxon>
        <taxon>Platyhelminthes</taxon>
        <taxon>Trematoda</taxon>
        <taxon>Digenea</taxon>
        <taxon>Plagiorchiida</taxon>
        <taxon>Echinostomata</taxon>
        <taxon>Echinostomatoidea</taxon>
        <taxon>Fasciolidae</taxon>
        <taxon>Fasciola</taxon>
    </lineage>
</organism>
<evidence type="ECO:0000313" key="4">
    <source>
        <dbReference type="Proteomes" id="UP000316759"/>
    </source>
</evidence>
<dbReference type="GO" id="GO:0005737">
    <property type="term" value="C:cytoplasm"/>
    <property type="evidence" value="ECO:0007669"/>
    <property type="project" value="TreeGrafter"/>
</dbReference>
<dbReference type="STRING" id="46835.A0A504YX07"/>
<protein>
    <recommendedName>
        <fullName evidence="2">WDR11 TPR domain-containing protein</fullName>
    </recommendedName>
</protein>
<dbReference type="PANTHER" id="PTHR14593">
    <property type="entry name" value="WD REPEAT-CONTAINING PROTEIN 11"/>
    <property type="match status" value="1"/>
</dbReference>
<feature type="compositionally biased region" description="Low complexity" evidence="1">
    <location>
        <begin position="562"/>
        <end position="578"/>
    </location>
</feature>
<feature type="domain" description="WDR11 TPR" evidence="2">
    <location>
        <begin position="1182"/>
        <end position="1362"/>
    </location>
</feature>
<dbReference type="PANTHER" id="PTHR14593:SF5">
    <property type="entry name" value="WD REPEAT-CONTAINING PROTEIN 11"/>
    <property type="match status" value="1"/>
</dbReference>
<keyword evidence="4" id="KW-1185">Reference proteome</keyword>
<dbReference type="EMBL" id="SUNJ01002393">
    <property type="protein sequence ID" value="TPP66014.1"/>
    <property type="molecule type" value="Genomic_DNA"/>
</dbReference>
<sequence>MDLRPRVVSVGMNVELGTPIDYGWKRLLACGFFSTILVLDPSTARSIQSLQGHRHAISSVAWAPENHFADRKNPYILRLASADVSGIIIVWDIVGSSIVSEFGEPGYNVLEIQWIPNQNVSRDLLLALHSRGRFILWNTQTHIQLWRVSVSEAISSWSLDPYNFKNILLYGTQQMCLSKNFSLASPFTTDGEPIDVLELFSPQSTKSASSSLKGSFHTKNSRFNPGELLTSAVHGNAVSASEFSTDLRNLCECLQVCHHGYRKECIILLFRRKFVLYNVRIMTPLVTVLLERSTSSFIRIYSCQQRDVFFCLHENGSLSVYARHGLACSVKASPTVGRAIPVLRPDPVESVGDLYHYELVAFTEGSRSLRLSGPIRLSVDQSREVSAAVTSTEGRIKFFELRTVPLQNDDEATRLSRDPLWTLSDLLPHEPGLVRPPKLYLRMHSIYTASKTDPTVCRVCPQHLIAAVASRLGCQSLVAVGNAHGGVQVWDLHSNVLWREYQFLPVPVLGIEWLHVPEEPSNSFTREIPASSFGTADSLHLGFIVYGWQPASKSTGMMGLGNASPAASANNNQNSNNPTDRSGPSSENRLEGRNHVLLVDLNTGYTYSIRGPGEAGLAEVPVRSGGLGSSTPAHRNHGDATSQTALEGPIELTRVSHSGQHIAFLIGGQSVELWRLEDFTLVTRIPFTSDMQVVTLDWYQTNTRPRDLHTPLSPTYPTSLQLQDTSGEPALKTPVVVPDRVGTRDYSSQRESLIMCTSQGTLRLVVVYGSEVDSTVISNAILQGLPVVSMERITAVAWFTDLIAFGTADGFVALRDLHSKKTIVRLNSGGGWGFGVGLDANTISSTEGPADLAVKALSAASLHSTGVRRLAFLPGPTAYTRLLVVLHDSLFVWQPRDMILICMARFGEKLQRCLISADWACPISGPSDPVFCLILGGDGALRLAQTGDSGSEMTILTPTSSTGNSIPNAEHPITKFFGSSAIPDGLDSRDHVLVPSLLSMKTAMIIKHLLQHQPWRRSNSSGDLQTVVGGTVTGSVTEDIETVAKDENISVPANRATANEHDYLLVCPPLSSGFAKTQLVVNSFFNSLDQRSEWSMAFCSPTATIAERCLWTAQLFGDTYEARFWRMVLHRLTPCDSPIRWRFALDLSWDLLAESGLFRRAMLAWVLLLEQRRSSPAQSKQCIRFLMLLGEHEKAVNLLLETRPDCPMYNLNMYKACLLAANASGRLRPNTELSSLQVAEDTYLSTVKLVATNLLSSGQLDEGIELLCLIGLYADACRYLESFDQWDRSIWLAKCMLSDGECDRVLRRWVKHLASSQVNRKDFALLLNVYLCDHDAALKLLVSMNQYQLAARYLEACFQAKVLKWTEESGMFTCFHLFFVNVGKSSQHTALCTRCSANFQRVREVKKENNISVG</sequence>
<dbReference type="SMART" id="SM00320">
    <property type="entry name" value="WD40"/>
    <property type="match status" value="2"/>
</dbReference>
<evidence type="ECO:0000259" key="2">
    <source>
        <dbReference type="Pfam" id="PF23753"/>
    </source>
</evidence>
<evidence type="ECO:0000313" key="3">
    <source>
        <dbReference type="EMBL" id="TPP66014.1"/>
    </source>
</evidence>
<reference evidence="3 4" key="1">
    <citation type="submission" date="2019-04" db="EMBL/GenBank/DDBJ databases">
        <title>Annotation for the trematode Fasciola gigantica.</title>
        <authorList>
            <person name="Choi Y.-J."/>
        </authorList>
    </citation>
    <scope>NUCLEOTIDE SEQUENCE [LARGE SCALE GENOMIC DNA]</scope>
    <source>
        <strain evidence="3">Uganda_cow_1</strain>
    </source>
</reference>
<dbReference type="InterPro" id="IPR036322">
    <property type="entry name" value="WD40_repeat_dom_sf"/>
</dbReference>
<name>A0A504YX07_FASGI</name>
<dbReference type="InterPro" id="IPR015943">
    <property type="entry name" value="WD40/YVTN_repeat-like_dom_sf"/>
</dbReference>
<gene>
    <name evidence="3" type="ORF">FGIG_06300</name>
</gene>
<dbReference type="Pfam" id="PF23753">
    <property type="entry name" value="TPR_WDR11"/>
    <property type="match status" value="1"/>
</dbReference>
<dbReference type="InterPro" id="IPR001680">
    <property type="entry name" value="WD40_rpt"/>
</dbReference>
<dbReference type="OrthoDB" id="1291858at2759"/>